<proteinExistence type="predicted"/>
<organism evidence="1 2">
    <name type="scientific">Paractinoplanes ovalisporus</name>
    <dbReference type="NCBI Taxonomy" id="2810368"/>
    <lineage>
        <taxon>Bacteria</taxon>
        <taxon>Bacillati</taxon>
        <taxon>Actinomycetota</taxon>
        <taxon>Actinomycetes</taxon>
        <taxon>Micromonosporales</taxon>
        <taxon>Micromonosporaceae</taxon>
        <taxon>Paractinoplanes</taxon>
    </lineage>
</organism>
<dbReference type="EMBL" id="JAENHP010000005">
    <property type="protein sequence ID" value="MBM2617756.1"/>
    <property type="molecule type" value="Genomic_DNA"/>
</dbReference>
<evidence type="ECO:0000313" key="2">
    <source>
        <dbReference type="Proteomes" id="UP000632138"/>
    </source>
</evidence>
<gene>
    <name evidence="1" type="ORF">JIG36_19550</name>
</gene>
<protein>
    <submittedName>
        <fullName evidence="1">Uncharacterized protein</fullName>
    </submittedName>
</protein>
<keyword evidence="2" id="KW-1185">Reference proteome</keyword>
<dbReference type="PROSITE" id="PS51257">
    <property type="entry name" value="PROKAR_LIPOPROTEIN"/>
    <property type="match status" value="1"/>
</dbReference>
<accession>A0ABS2AD47</accession>
<reference evidence="1 2" key="1">
    <citation type="submission" date="2021-01" db="EMBL/GenBank/DDBJ databases">
        <title>Actinoplanes sp. nov. LDG1-06 isolated from lichen.</title>
        <authorList>
            <person name="Saeng-In P."/>
            <person name="Phongsopitanun W."/>
            <person name="Kanchanasin P."/>
            <person name="Yuki M."/>
            <person name="Kudo T."/>
            <person name="Ohkuma M."/>
            <person name="Tanasupawat S."/>
        </authorList>
    </citation>
    <scope>NUCLEOTIDE SEQUENCE [LARGE SCALE GENOMIC DNA]</scope>
    <source>
        <strain evidence="1 2">LDG1-06</strain>
    </source>
</reference>
<comment type="caution">
    <text evidence="1">The sequence shown here is derived from an EMBL/GenBank/DDBJ whole genome shotgun (WGS) entry which is preliminary data.</text>
</comment>
<sequence>MPRNHSGGSLVRSRSVVLGVVLLLALTGCDESDDEADAAPPPPVNVVQQPAASAGGACILWDYAFIQEKIGVAFDVAASDQVDNTSTCVVQTSAGDYPDLMFSVVESSQASSAQFLSDLKPSKATTVKGIGKAAYRLYTPPAAGRGPIIEIGWLSGAKQLQTLRFTFAQDATAAAVTAMNPKLIALAKAMVTTNG</sequence>
<dbReference type="Proteomes" id="UP000632138">
    <property type="component" value="Unassembled WGS sequence"/>
</dbReference>
<evidence type="ECO:0000313" key="1">
    <source>
        <dbReference type="EMBL" id="MBM2617756.1"/>
    </source>
</evidence>
<name>A0ABS2AD47_9ACTN</name>